<accession>A0A481ZAY6</accession>
<dbReference type="EMBL" id="MK500578">
    <property type="protein sequence ID" value="QBK92492.1"/>
    <property type="molecule type" value="Genomic_DNA"/>
</dbReference>
<sequence length="261" mass="30560">MSEEKINIINSILEDLSDIGIEEEDLGSLDPSSIEEIFLILNTKEIITLCSERRELRELCDEESLWQTKVWVEYGLDKKYWETWKETAVNLSEINMINLNGRWINGMTYKEIIEKVEERPGEAVKTLVRMQGKFYPKGMRFRELGASYDEMLLQYAAESSMRRELNEEELKGLNKVLTREFAIISGAFVLYERNYDRPSRGIPPLLLDAKIIGSGNMPKEEWFSKSSKIMRDMIDVRYYIMQLTPLSNYELSRLELKSIIL</sequence>
<gene>
    <name evidence="1" type="ORF">LCPAC401_01300</name>
</gene>
<reference evidence="1" key="1">
    <citation type="journal article" date="2019" name="MBio">
        <title>Virus Genomes from Deep Sea Sediments Expand the Ocean Megavirome and Support Independent Origins of Viral Gigantism.</title>
        <authorList>
            <person name="Backstrom D."/>
            <person name="Yutin N."/>
            <person name="Jorgensen S.L."/>
            <person name="Dharamshi J."/>
            <person name="Homa F."/>
            <person name="Zaremba-Niedwiedzka K."/>
            <person name="Spang A."/>
            <person name="Wolf Y.I."/>
            <person name="Koonin E.V."/>
            <person name="Ettema T.J."/>
        </authorList>
    </citation>
    <scope>NUCLEOTIDE SEQUENCE</scope>
</reference>
<protein>
    <submittedName>
        <fullName evidence="1">Uncharacterized protein</fullName>
    </submittedName>
</protein>
<proteinExistence type="predicted"/>
<organism evidence="1">
    <name type="scientific">Pithovirus LCPAC401</name>
    <dbReference type="NCBI Taxonomy" id="2506595"/>
    <lineage>
        <taxon>Viruses</taxon>
        <taxon>Pithoviruses</taxon>
    </lineage>
</organism>
<evidence type="ECO:0000313" key="1">
    <source>
        <dbReference type="EMBL" id="QBK92492.1"/>
    </source>
</evidence>
<name>A0A481ZAY6_9VIRU</name>